<comment type="function">
    <text evidence="4">Component of the exocyst complex involved in the docking of exocytic vesicles with fusion sites on the plasma membrane.</text>
</comment>
<dbReference type="EMBL" id="MDYP01000001">
    <property type="protein sequence ID" value="OQE12088.1"/>
    <property type="molecule type" value="Genomic_DNA"/>
</dbReference>
<protein>
    <recommendedName>
        <fullName evidence="4">Exocyst complex component Sec8</fullName>
    </recommendedName>
</protein>
<dbReference type="GO" id="GO:0090522">
    <property type="term" value="P:vesicle tethering involved in exocytosis"/>
    <property type="evidence" value="ECO:0007669"/>
    <property type="project" value="UniProtKB-UniRule"/>
</dbReference>
<comment type="caution">
    <text evidence="8">The sequence shown here is derived from an EMBL/GenBank/DDBJ whole genome shotgun (WGS) entry which is preliminary data.</text>
</comment>
<feature type="compositionally biased region" description="Low complexity" evidence="5">
    <location>
        <begin position="72"/>
        <end position="82"/>
    </location>
</feature>
<feature type="region of interest" description="Disordered" evidence="5">
    <location>
        <begin position="645"/>
        <end position="667"/>
    </location>
</feature>
<dbReference type="GO" id="GO:0006893">
    <property type="term" value="P:Golgi to plasma membrane transport"/>
    <property type="evidence" value="ECO:0007669"/>
    <property type="project" value="TreeGrafter"/>
</dbReference>
<keyword evidence="9" id="KW-1185">Reference proteome</keyword>
<dbReference type="GO" id="GO:0015031">
    <property type="term" value="P:protein transport"/>
    <property type="evidence" value="ECO:0007669"/>
    <property type="project" value="UniProtKB-KW"/>
</dbReference>
<feature type="compositionally biased region" description="Basic and acidic residues" evidence="5">
    <location>
        <begin position="132"/>
        <end position="162"/>
    </location>
</feature>
<feature type="compositionally biased region" description="Polar residues" evidence="5">
    <location>
        <begin position="163"/>
        <end position="179"/>
    </location>
</feature>
<feature type="compositionally biased region" description="Basic and acidic residues" evidence="5">
    <location>
        <begin position="83"/>
        <end position="92"/>
    </location>
</feature>
<dbReference type="GO" id="GO:0006904">
    <property type="term" value="P:vesicle docking involved in exocytosis"/>
    <property type="evidence" value="ECO:0007669"/>
    <property type="project" value="InterPro"/>
</dbReference>
<dbReference type="Pfam" id="PF20652">
    <property type="entry name" value="Sec8_C"/>
    <property type="match status" value="1"/>
</dbReference>
<feature type="region of interest" description="Disordered" evidence="5">
    <location>
        <begin position="1"/>
        <end position="179"/>
    </location>
</feature>
<dbReference type="Proteomes" id="UP000191518">
    <property type="component" value="Unassembled WGS sequence"/>
</dbReference>
<keyword evidence="1 4" id="KW-0813">Transport</keyword>
<dbReference type="PANTHER" id="PTHR14146">
    <property type="entry name" value="EXOCYST COMPLEX COMPONENT 4"/>
    <property type="match status" value="1"/>
</dbReference>
<reference evidence="9" key="1">
    <citation type="journal article" date="2017" name="Nat. Microbiol.">
        <title>Global analysis of biosynthetic gene clusters reveals vast potential of secondary metabolite production in Penicillium species.</title>
        <authorList>
            <person name="Nielsen J.C."/>
            <person name="Grijseels S."/>
            <person name="Prigent S."/>
            <person name="Ji B."/>
            <person name="Dainat J."/>
            <person name="Nielsen K.F."/>
            <person name="Frisvad J.C."/>
            <person name="Workman M."/>
            <person name="Nielsen J."/>
        </authorList>
    </citation>
    <scope>NUCLEOTIDE SEQUENCE [LARGE SCALE GENOMIC DNA]</scope>
    <source>
        <strain evidence="9">IBT 29486</strain>
    </source>
</reference>
<feature type="compositionally biased region" description="Basic and acidic residues" evidence="5">
    <location>
        <begin position="586"/>
        <end position="597"/>
    </location>
</feature>
<feature type="domain" description="Exocyst complex component Sec8 N-terminal" evidence="6">
    <location>
        <begin position="182"/>
        <end position="321"/>
    </location>
</feature>
<dbReference type="Pfam" id="PF04048">
    <property type="entry name" value="Sec8_N"/>
    <property type="match status" value="1"/>
</dbReference>
<evidence type="ECO:0000256" key="3">
    <source>
        <dbReference type="ARBA" id="ARBA00022927"/>
    </source>
</evidence>
<dbReference type="OrthoDB" id="272977at2759"/>
<keyword evidence="2 4" id="KW-0268">Exocytosis</keyword>
<dbReference type="InterPro" id="IPR039682">
    <property type="entry name" value="Sec8/EXOC4"/>
</dbReference>
<organism evidence="8 9">
    <name type="scientific">Penicillium vulpinum</name>
    <dbReference type="NCBI Taxonomy" id="29845"/>
    <lineage>
        <taxon>Eukaryota</taxon>
        <taxon>Fungi</taxon>
        <taxon>Dikarya</taxon>
        <taxon>Ascomycota</taxon>
        <taxon>Pezizomycotina</taxon>
        <taxon>Eurotiomycetes</taxon>
        <taxon>Eurotiomycetidae</taxon>
        <taxon>Eurotiales</taxon>
        <taxon>Aspergillaceae</taxon>
        <taxon>Penicillium</taxon>
    </lineage>
</organism>
<evidence type="ECO:0000313" key="8">
    <source>
        <dbReference type="EMBL" id="OQE12088.1"/>
    </source>
</evidence>
<proteinExistence type="inferred from homology"/>
<evidence type="ECO:0000256" key="2">
    <source>
        <dbReference type="ARBA" id="ARBA00022483"/>
    </source>
</evidence>
<evidence type="ECO:0000259" key="7">
    <source>
        <dbReference type="Pfam" id="PF20652"/>
    </source>
</evidence>
<evidence type="ECO:0000313" key="9">
    <source>
        <dbReference type="Proteomes" id="UP000191518"/>
    </source>
</evidence>
<dbReference type="GO" id="GO:0006612">
    <property type="term" value="P:protein targeting to membrane"/>
    <property type="evidence" value="ECO:0007669"/>
    <property type="project" value="UniProtKB-UniRule"/>
</dbReference>
<dbReference type="PANTHER" id="PTHR14146:SF0">
    <property type="entry name" value="EXOCYST COMPLEX COMPONENT 4"/>
    <property type="match status" value="1"/>
</dbReference>
<feature type="compositionally biased region" description="Low complexity" evidence="5">
    <location>
        <begin position="105"/>
        <end position="126"/>
    </location>
</feature>
<dbReference type="InterPro" id="IPR007191">
    <property type="entry name" value="Sec8_exocyst_N"/>
</dbReference>
<dbReference type="InterPro" id="IPR048630">
    <property type="entry name" value="Sec8_M"/>
</dbReference>
<dbReference type="GO" id="GO:0000145">
    <property type="term" value="C:exocyst"/>
    <property type="evidence" value="ECO:0007669"/>
    <property type="project" value="UniProtKB-UniRule"/>
</dbReference>
<evidence type="ECO:0000259" key="6">
    <source>
        <dbReference type="Pfam" id="PF04048"/>
    </source>
</evidence>
<feature type="compositionally biased region" description="Gly residues" evidence="5">
    <location>
        <begin position="22"/>
        <end position="39"/>
    </location>
</feature>
<keyword evidence="3 4" id="KW-0653">Protein transport</keyword>
<feature type="compositionally biased region" description="Polar residues" evidence="5">
    <location>
        <begin position="650"/>
        <end position="663"/>
    </location>
</feature>
<accession>A0A1V6SDU4</accession>
<comment type="similarity">
    <text evidence="4">Belongs to the SEC8 family.</text>
</comment>
<evidence type="ECO:0000256" key="1">
    <source>
        <dbReference type="ARBA" id="ARBA00022448"/>
    </source>
</evidence>
<feature type="domain" description="Exocyst complex component Sec8 middle helical bundle" evidence="7">
    <location>
        <begin position="435"/>
        <end position="687"/>
    </location>
</feature>
<evidence type="ECO:0000256" key="5">
    <source>
        <dbReference type="SAM" id="MobiDB-lite"/>
    </source>
</evidence>
<feature type="region of interest" description="Disordered" evidence="5">
    <location>
        <begin position="584"/>
        <end position="604"/>
    </location>
</feature>
<gene>
    <name evidence="8" type="ORF">PENVUL_c001G05918</name>
</gene>
<sequence length="1216" mass="135694">MSGQSGYDNGYGYSGPGRYDGNDGGYGGNNNPGVNGYGGRSTAPPGGSARSDRRPGGYGGFYADSPQPPVLSPDQSPPLSQSPERRRDRSNRDWQQPSPQPPSHPSSQSSAHASSHPSSQSSSHPSSRSRTRNQELDKKYPEEHANRYADNRDQRDPGEYRSQRNASPVVQRSNNSGESQAIETILQSIQRDWDFMTDAECIPVQVALSLMDTSTLGKADREPDFLHMYNDIQKTLKAIVNEHHQGFNSSIGTYHKIQSNISSSQTRVRSLRHALDQAKSGLISTKPELKGLATSSQNYDDIVQLFTQIEEIQSLPEKLESQISDKRFLAAVDVLHTGLRVLRRSELEDISALSDIRAYFINQETSLTDILIEELHDHLYLKSPYCSDRWKPPASDEKEVHSSNWAGSRSWDRPVYSFLAKFDPLTPMVEDASRNPEADTFSYIQLLIEALNKMGHLDIAIHRIEQRLPVELFVVVDKTNAEVDTRYPAPTKSFSAQDNYKQSSLPTEIIEKRGHVLSEFLWALYAKFEAIAEGHRILHDVVAAIVEREGITKSETLSGGFKELWKLLQSEIRSLMHDYLATDGDSSVRSRAEETDSRRHHLYTGNRDKNKKMFKLSDIEQDSEMKAEQDELDEILKSSVPGLVSKSRQKTATNGTAQSNKGNSGTGHKILLEPSVFNMGILLPPSLSFIQRLKDIVPVDADIPMGTLTSFLDDFMVNVFLPQLDETVTDLCTLSFIAADAFTEDPQWAKSSPRPIFKGTIKFMSIVREFSKMLSSIPHDQAFTQLLIDQIGTYYDKCCGWYKSMVTKVSARNRGGEVRLKAAASFADSGDIYDVVDELWKGAGDKKQTLIDTEIDLLLKRTGQVPLEPYDIISDPKTVVYLSLLYNSMQWLASHLARIRLVIEPTADNESNLTATGRPSRRWTLFGSMKPNRDSINNPVHLPLNHETAVAFDGTIQSLHRLATTAIMTLHIDIRCGIIHMLTRTMAGPNPPNLRNSEPVTPSPNTTDNWWHIIMNQPTAASPTILALNNDLIAFDTNISTYLGSVERWFITSGLARFIDRVFVACTQYIGAMNENGALRLQLDVLVLQQNLKNIIINPASDPSNSATEIHAQASQETVALPRSAKFLDWFLEGAEKALEYAKEEKEAFASQGDKALAAGNGEPFTYDELRVLVELCFSEILRGPRGTESREDFMSAKKASADALLGLNEIMWDAR</sequence>
<dbReference type="AlphaFoldDB" id="A0A1V6SDU4"/>
<evidence type="ECO:0000256" key="4">
    <source>
        <dbReference type="RuleBase" id="RU367079"/>
    </source>
</evidence>
<dbReference type="STRING" id="29845.A0A1V6SDU4"/>
<name>A0A1V6SDU4_9EURO</name>